<dbReference type="CDD" id="cd05154">
    <property type="entry name" value="ACAD10_11_N-like"/>
    <property type="match status" value="1"/>
</dbReference>
<dbReference type="InterPro" id="IPR011009">
    <property type="entry name" value="Kinase-like_dom_sf"/>
</dbReference>
<dbReference type="OrthoDB" id="350437at2157"/>
<dbReference type="InterPro" id="IPR041726">
    <property type="entry name" value="ACAD10_11_N"/>
</dbReference>
<dbReference type="InterPro" id="IPR002575">
    <property type="entry name" value="Aminoglycoside_PTrfase"/>
</dbReference>
<dbReference type="AlphaFoldDB" id="A0A1H6G765"/>
<gene>
    <name evidence="2" type="ORF">SAMN04487967_3712</name>
</gene>
<protein>
    <submittedName>
        <fullName evidence="2">Predicted kinase, aminoglycoside phosphotransferase (APT) family</fullName>
    </submittedName>
</protein>
<organism evidence="2 3">
    <name type="scientific">Natronorubrum sediminis</name>
    <dbReference type="NCBI Taxonomy" id="640943"/>
    <lineage>
        <taxon>Archaea</taxon>
        <taxon>Methanobacteriati</taxon>
        <taxon>Methanobacteriota</taxon>
        <taxon>Stenosarchaea group</taxon>
        <taxon>Halobacteria</taxon>
        <taxon>Halobacteriales</taxon>
        <taxon>Natrialbaceae</taxon>
        <taxon>Natronorubrum</taxon>
    </lineage>
</organism>
<name>A0A1H6G765_9EURY</name>
<proteinExistence type="predicted"/>
<dbReference type="SUPFAM" id="SSF56112">
    <property type="entry name" value="Protein kinase-like (PK-like)"/>
    <property type="match status" value="1"/>
</dbReference>
<keyword evidence="2" id="KW-0418">Kinase</keyword>
<reference evidence="3" key="1">
    <citation type="submission" date="2016-10" db="EMBL/GenBank/DDBJ databases">
        <authorList>
            <person name="Varghese N."/>
            <person name="Submissions S."/>
        </authorList>
    </citation>
    <scope>NUCLEOTIDE SEQUENCE [LARGE SCALE GENOMIC DNA]</scope>
    <source>
        <strain evidence="3">CGMCC 1.8981</strain>
    </source>
</reference>
<keyword evidence="3" id="KW-1185">Reference proteome</keyword>
<evidence type="ECO:0000259" key="1">
    <source>
        <dbReference type="Pfam" id="PF01636"/>
    </source>
</evidence>
<dbReference type="Pfam" id="PF01636">
    <property type="entry name" value="APH"/>
    <property type="match status" value="1"/>
</dbReference>
<dbReference type="GO" id="GO:0016301">
    <property type="term" value="F:kinase activity"/>
    <property type="evidence" value="ECO:0007669"/>
    <property type="project" value="UniProtKB-KW"/>
</dbReference>
<dbReference type="InterPro" id="IPR052898">
    <property type="entry name" value="ACAD10-like"/>
</dbReference>
<dbReference type="PANTHER" id="PTHR47829">
    <property type="entry name" value="HYDROLASE, PUTATIVE (AFU_ORTHOLOGUE AFUA_1G12880)-RELATED"/>
    <property type="match status" value="1"/>
</dbReference>
<dbReference type="PANTHER" id="PTHR47829:SF1">
    <property type="entry name" value="HAD FAMILY PHOSPHATASE"/>
    <property type="match status" value="1"/>
</dbReference>
<dbReference type="RefSeq" id="WP_090508422.1">
    <property type="nucleotide sequence ID" value="NZ_FNWL01000006.1"/>
</dbReference>
<keyword evidence="2" id="KW-0808">Transferase</keyword>
<evidence type="ECO:0000313" key="3">
    <source>
        <dbReference type="Proteomes" id="UP000199112"/>
    </source>
</evidence>
<accession>A0A1H6G765</accession>
<evidence type="ECO:0000313" key="2">
    <source>
        <dbReference type="EMBL" id="SEH18173.1"/>
    </source>
</evidence>
<dbReference type="EMBL" id="FNWL01000006">
    <property type="protein sequence ID" value="SEH18173.1"/>
    <property type="molecule type" value="Genomic_DNA"/>
</dbReference>
<dbReference type="Gene3D" id="3.30.200.20">
    <property type="entry name" value="Phosphorylase Kinase, domain 1"/>
    <property type="match status" value="1"/>
</dbReference>
<dbReference type="Gene3D" id="3.90.1200.10">
    <property type="match status" value="1"/>
</dbReference>
<feature type="domain" description="Aminoglycoside phosphotransferase" evidence="1">
    <location>
        <begin position="32"/>
        <end position="282"/>
    </location>
</feature>
<sequence>MGNSDYLDRLIDKDALRRYLERTLGPAEHLEIEYHREGHSNETLFLEWGDRDLVLRRPPAGSTADSAHDVLREYRVIDALQETNVPVPRTVSGCEDRSVIGSDFYLMERCRGDVLRDEEPDRFATPQFRGTLSERLIDVIADIHTLDPASVGLEELGYPDGYTERQVDRWIDQLEWATERTDAERSVPLAWDVADWLREHVPDEYDHALVHGDYKLDNVMFAPGTPPELVAVFDWEMSTRGDPSMDLGWFLVYWPDDGDPSYGDPFASELQMQPGYPSRRELIDRYETRTGRTFRNQRFYRTFGAFKMVSACEMMYRRYLEGNADNESYPRMRERVPKLAERAYGILDGKEPL</sequence>
<dbReference type="Proteomes" id="UP000199112">
    <property type="component" value="Unassembled WGS sequence"/>
</dbReference>